<evidence type="ECO:0000313" key="2">
    <source>
        <dbReference type="Proteomes" id="UP000245711"/>
    </source>
</evidence>
<accession>A0A2S2BZN4</accession>
<dbReference type="OrthoDB" id="8183309at2"/>
<dbReference type="Proteomes" id="UP000245711">
    <property type="component" value="Chromosome"/>
</dbReference>
<organism evidence="1 2">
    <name type="scientific">Rhodococcus oxybenzonivorans</name>
    <dbReference type="NCBI Taxonomy" id="1990687"/>
    <lineage>
        <taxon>Bacteria</taxon>
        <taxon>Bacillati</taxon>
        <taxon>Actinomycetota</taxon>
        <taxon>Actinomycetes</taxon>
        <taxon>Mycobacteriales</taxon>
        <taxon>Nocardiaceae</taxon>
        <taxon>Rhodococcus</taxon>
    </lineage>
</organism>
<reference evidence="1 2" key="1">
    <citation type="submission" date="2017-05" db="EMBL/GenBank/DDBJ databases">
        <title>Isolation of Rhodococcus sp. S2-17 biodegrading of BP-3.</title>
        <authorList>
            <person name="Lee Y."/>
            <person name="Kim K.H."/>
            <person name="Chun B.H."/>
            <person name="Jung H.S."/>
            <person name="Jeon C.O."/>
        </authorList>
    </citation>
    <scope>NUCLEOTIDE SEQUENCE [LARGE SCALE GENOMIC DNA]</scope>
    <source>
        <strain evidence="1 2">S2-17</strain>
    </source>
</reference>
<gene>
    <name evidence="1" type="ORF">CBI38_23575</name>
</gene>
<dbReference type="AlphaFoldDB" id="A0A2S2BZN4"/>
<dbReference type="KEGG" id="roz:CBI38_23575"/>
<sequence length="419" mass="44669">MSARLSVVDEMFLRTHRGWGTPIVMQGLWRTDGRIDEQILESLRVLLSRGPLGRRVIRSRVPGARPRFAPSSEAFHVEYATVPAAALLEWADEQAALPVDPERGPGWRLACGRLDGGGTVLSLVCSHVLADARGLTAAIADALQGTPPSAAPRHRGPIDDVWDAALLTRRVTEGTVRAVAGLLIDSDRRSELRDFVRADGTAPPEVFHSRAASAVVDVDAGAWDVAAEESGGTPNSLFLSVVAEIARRDDESASLTISVPMDVRGRGDSSEAANSVAMVEVAVAPGDTVADVRASSRAAFTSTPMTSPAGFPEEMLQLIPDRLAHALTGNPGERDVLCSNIGPLPDALGVLGGHHTTGIATRAVHPGIVSSRTRMSAYLSRFDGRYTLALESLDVPSHTALRERAEDVLSRHELRAHGW</sequence>
<proteinExistence type="predicted"/>
<evidence type="ECO:0000313" key="1">
    <source>
        <dbReference type="EMBL" id="AWK74087.1"/>
    </source>
</evidence>
<keyword evidence="2" id="KW-1185">Reference proteome</keyword>
<dbReference type="RefSeq" id="WP_109332714.1">
    <property type="nucleotide sequence ID" value="NZ_CP021354.1"/>
</dbReference>
<protein>
    <recommendedName>
        <fullName evidence="3">Condensation domain-containing protein</fullName>
    </recommendedName>
</protein>
<evidence type="ECO:0008006" key="3">
    <source>
        <dbReference type="Google" id="ProtNLM"/>
    </source>
</evidence>
<dbReference type="EMBL" id="CP021354">
    <property type="protein sequence ID" value="AWK74087.1"/>
    <property type="molecule type" value="Genomic_DNA"/>
</dbReference>
<name>A0A2S2BZN4_9NOCA</name>
<dbReference type="Gene3D" id="3.30.559.10">
    <property type="entry name" value="Chloramphenicol acetyltransferase-like domain"/>
    <property type="match status" value="1"/>
</dbReference>
<dbReference type="SUPFAM" id="SSF52777">
    <property type="entry name" value="CoA-dependent acyltransferases"/>
    <property type="match status" value="1"/>
</dbReference>
<dbReference type="InterPro" id="IPR023213">
    <property type="entry name" value="CAT-like_dom_sf"/>
</dbReference>